<feature type="non-terminal residue" evidence="2">
    <location>
        <position position="60"/>
    </location>
</feature>
<sequence>GENIDSRDNDDEDAKRRNVSQLQRVPQSYNHAQHAVSDSVRAQYGLFRDFVRRSEYEKLE</sequence>
<feature type="non-terminal residue" evidence="2">
    <location>
        <position position="1"/>
    </location>
</feature>
<name>A0A8S2XPH4_9BILA</name>
<dbReference type="EMBL" id="CAJOBI010083041">
    <property type="protein sequence ID" value="CAF4506316.1"/>
    <property type="molecule type" value="Genomic_DNA"/>
</dbReference>
<proteinExistence type="predicted"/>
<evidence type="ECO:0000313" key="3">
    <source>
        <dbReference type="Proteomes" id="UP000676336"/>
    </source>
</evidence>
<dbReference type="AlphaFoldDB" id="A0A8S2XPH4"/>
<dbReference type="Proteomes" id="UP000676336">
    <property type="component" value="Unassembled WGS sequence"/>
</dbReference>
<accession>A0A8S2XPH4</accession>
<comment type="caution">
    <text evidence="2">The sequence shown here is derived from an EMBL/GenBank/DDBJ whole genome shotgun (WGS) entry which is preliminary data.</text>
</comment>
<reference evidence="2" key="1">
    <citation type="submission" date="2021-02" db="EMBL/GenBank/DDBJ databases">
        <authorList>
            <person name="Nowell W R."/>
        </authorList>
    </citation>
    <scope>NUCLEOTIDE SEQUENCE</scope>
</reference>
<evidence type="ECO:0000256" key="1">
    <source>
        <dbReference type="SAM" id="MobiDB-lite"/>
    </source>
</evidence>
<feature type="region of interest" description="Disordered" evidence="1">
    <location>
        <begin position="1"/>
        <end position="36"/>
    </location>
</feature>
<gene>
    <name evidence="2" type="ORF">SMN809_LOCUS35145</name>
</gene>
<evidence type="ECO:0000313" key="2">
    <source>
        <dbReference type="EMBL" id="CAF4506316.1"/>
    </source>
</evidence>
<feature type="compositionally biased region" description="Polar residues" evidence="1">
    <location>
        <begin position="19"/>
        <end position="31"/>
    </location>
</feature>
<protein>
    <submittedName>
        <fullName evidence="2">Uncharacterized protein</fullName>
    </submittedName>
</protein>
<organism evidence="2 3">
    <name type="scientific">Rotaria magnacalcarata</name>
    <dbReference type="NCBI Taxonomy" id="392030"/>
    <lineage>
        <taxon>Eukaryota</taxon>
        <taxon>Metazoa</taxon>
        <taxon>Spiralia</taxon>
        <taxon>Gnathifera</taxon>
        <taxon>Rotifera</taxon>
        <taxon>Eurotatoria</taxon>
        <taxon>Bdelloidea</taxon>
        <taxon>Philodinida</taxon>
        <taxon>Philodinidae</taxon>
        <taxon>Rotaria</taxon>
    </lineage>
</organism>